<dbReference type="Pfam" id="PF20560">
    <property type="entry name" value="MotA_N"/>
    <property type="match status" value="1"/>
</dbReference>
<dbReference type="RefSeq" id="WP_066884174.1">
    <property type="nucleotide sequence ID" value="NZ_LODL01000021.1"/>
</dbReference>
<dbReference type="AlphaFoldDB" id="A0A133XHZ0"/>
<dbReference type="NCBIfam" id="NF006583">
    <property type="entry name" value="PRK09109.1"/>
    <property type="match status" value="1"/>
</dbReference>
<feature type="transmembrane region" description="Helical" evidence="8">
    <location>
        <begin position="35"/>
        <end position="56"/>
    </location>
</feature>
<feature type="domain" description="MotA/TolQ/ExbB proton channel" evidence="9">
    <location>
        <begin position="102"/>
        <end position="220"/>
    </location>
</feature>
<dbReference type="GO" id="GO:0005886">
    <property type="term" value="C:plasma membrane"/>
    <property type="evidence" value="ECO:0007669"/>
    <property type="project" value="UniProtKB-SubCell"/>
</dbReference>
<evidence type="ECO:0000259" key="10">
    <source>
        <dbReference type="Pfam" id="PF20560"/>
    </source>
</evidence>
<comment type="subcellular location">
    <subcellularLocation>
        <location evidence="1">Cell membrane</location>
        <topology evidence="1">Multi-pass membrane protein</topology>
    </subcellularLocation>
    <subcellularLocation>
        <location evidence="7">Membrane</location>
        <topology evidence="7">Multi-pass membrane protein</topology>
    </subcellularLocation>
</comment>
<keyword evidence="12" id="KW-1185">Reference proteome</keyword>
<keyword evidence="11" id="KW-0282">Flagellum</keyword>
<evidence type="ECO:0000256" key="8">
    <source>
        <dbReference type="SAM" id="Phobius"/>
    </source>
</evidence>
<keyword evidence="11" id="KW-0966">Cell projection</keyword>
<gene>
    <name evidence="11" type="primary">motC</name>
    <name evidence="11" type="ORF">AT959_14285</name>
</gene>
<keyword evidence="3 8" id="KW-0812">Transmembrane</keyword>
<comment type="caution">
    <text evidence="11">The sequence shown here is derived from an EMBL/GenBank/DDBJ whole genome shotgun (WGS) entry which is preliminary data.</text>
</comment>
<dbReference type="Pfam" id="PF01618">
    <property type="entry name" value="MotA_ExbB"/>
    <property type="match status" value="1"/>
</dbReference>
<accession>A0A133XHZ0</accession>
<evidence type="ECO:0000313" key="11">
    <source>
        <dbReference type="EMBL" id="KXB30496.1"/>
    </source>
</evidence>
<comment type="similarity">
    <text evidence="7">Belongs to the exbB/tolQ family.</text>
</comment>
<feature type="transmembrane region" description="Helical" evidence="8">
    <location>
        <begin position="149"/>
        <end position="169"/>
    </location>
</feature>
<dbReference type="InterPro" id="IPR046786">
    <property type="entry name" value="MotA_N"/>
</dbReference>
<evidence type="ECO:0000259" key="9">
    <source>
        <dbReference type="Pfam" id="PF01618"/>
    </source>
</evidence>
<sequence>MDKISLAGLAIGMVAIVGGQVLEGGHVSSLVQPTALLIVCGGTLGAVLLQSPLHIFKRGMWMAKWVWAPPVIEQKRMIDQILNWSQLSRREGLLALENHIPGIKDQFTKKGLQLLVDGADPERIRELLEVEINTFEDEWRQSAKIWESAGGYSPTIGILGAVMGLIHVMENLSDPTKLGSGIAVAFVATIYGVGLANLIYLPIAGKLKYYIMRMVASREMLIDGLVGIAVGDNPRIIESRLKGYLL</sequence>
<keyword evidence="4" id="KW-0283">Flagellar rotation</keyword>
<keyword evidence="5 8" id="KW-1133">Transmembrane helix</keyword>
<feature type="transmembrane region" description="Helical" evidence="8">
    <location>
        <begin position="181"/>
        <end position="203"/>
    </location>
</feature>
<dbReference type="Proteomes" id="UP000070186">
    <property type="component" value="Unassembled WGS sequence"/>
</dbReference>
<organism evidence="11 12">
    <name type="scientific">Dechloromonas denitrificans</name>
    <dbReference type="NCBI Taxonomy" id="281362"/>
    <lineage>
        <taxon>Bacteria</taxon>
        <taxon>Pseudomonadati</taxon>
        <taxon>Pseudomonadota</taxon>
        <taxon>Betaproteobacteria</taxon>
        <taxon>Rhodocyclales</taxon>
        <taxon>Azonexaceae</taxon>
        <taxon>Dechloromonas</taxon>
    </lineage>
</organism>
<name>A0A133XHZ0_9RHOO</name>
<proteinExistence type="inferred from homology"/>
<evidence type="ECO:0000256" key="4">
    <source>
        <dbReference type="ARBA" id="ARBA00022779"/>
    </source>
</evidence>
<keyword evidence="7" id="KW-0813">Transport</keyword>
<dbReference type="InterPro" id="IPR002898">
    <property type="entry name" value="MotA_ExbB_proton_chnl"/>
</dbReference>
<evidence type="ECO:0000256" key="7">
    <source>
        <dbReference type="RuleBase" id="RU004057"/>
    </source>
</evidence>
<keyword evidence="11" id="KW-0969">Cilium</keyword>
<dbReference type="EMBL" id="LODL01000021">
    <property type="protein sequence ID" value="KXB30496.1"/>
    <property type="molecule type" value="Genomic_DNA"/>
</dbReference>
<dbReference type="STRING" id="281362.AT959_14285"/>
<keyword evidence="2" id="KW-1003">Cell membrane</keyword>
<dbReference type="PANTHER" id="PTHR30433:SF3">
    <property type="entry name" value="MOTILITY PROTEIN A"/>
    <property type="match status" value="1"/>
</dbReference>
<keyword evidence="7" id="KW-0653">Protein transport</keyword>
<keyword evidence="6 8" id="KW-0472">Membrane</keyword>
<evidence type="ECO:0000256" key="3">
    <source>
        <dbReference type="ARBA" id="ARBA00022692"/>
    </source>
</evidence>
<reference evidence="11 12" key="1">
    <citation type="submission" date="2015-12" db="EMBL/GenBank/DDBJ databases">
        <title>Nitrous oxide reduction kinetics distinguish bacteria harboring typical versus atypical NosZ.</title>
        <authorList>
            <person name="Yoon S."/>
            <person name="Nissen S."/>
            <person name="Park D."/>
            <person name="Sanford R.A."/>
            <person name="Loeffler F.E."/>
        </authorList>
    </citation>
    <scope>NUCLEOTIDE SEQUENCE [LARGE SCALE GENOMIC DNA]</scope>
    <source>
        <strain evidence="11 12">ATCC BAA-841</strain>
    </source>
</reference>
<feature type="domain" description="Motility protein A N-terminal" evidence="10">
    <location>
        <begin position="7"/>
        <end position="87"/>
    </location>
</feature>
<dbReference type="GO" id="GO:0071978">
    <property type="term" value="P:bacterial-type flagellum-dependent swarming motility"/>
    <property type="evidence" value="ECO:0007669"/>
    <property type="project" value="InterPro"/>
</dbReference>
<dbReference type="PANTHER" id="PTHR30433">
    <property type="entry name" value="CHEMOTAXIS PROTEIN MOTA"/>
    <property type="match status" value="1"/>
</dbReference>
<dbReference type="GO" id="GO:0006935">
    <property type="term" value="P:chemotaxis"/>
    <property type="evidence" value="ECO:0007669"/>
    <property type="project" value="InterPro"/>
</dbReference>
<dbReference type="GO" id="GO:0015031">
    <property type="term" value="P:protein transport"/>
    <property type="evidence" value="ECO:0007669"/>
    <property type="project" value="UniProtKB-KW"/>
</dbReference>
<protein>
    <submittedName>
        <fullName evidence="11">Flagellar motor protein</fullName>
    </submittedName>
</protein>
<evidence type="ECO:0000256" key="2">
    <source>
        <dbReference type="ARBA" id="ARBA00022475"/>
    </source>
</evidence>
<dbReference type="InterPro" id="IPR047055">
    <property type="entry name" value="MotA-like"/>
</dbReference>
<evidence type="ECO:0000313" key="12">
    <source>
        <dbReference type="Proteomes" id="UP000070186"/>
    </source>
</evidence>
<evidence type="ECO:0000256" key="6">
    <source>
        <dbReference type="ARBA" id="ARBA00023136"/>
    </source>
</evidence>
<evidence type="ECO:0000256" key="5">
    <source>
        <dbReference type="ARBA" id="ARBA00022989"/>
    </source>
</evidence>
<evidence type="ECO:0000256" key="1">
    <source>
        <dbReference type="ARBA" id="ARBA00004651"/>
    </source>
</evidence>